<dbReference type="Pfam" id="PF07460">
    <property type="entry name" value="NUMOD3"/>
    <property type="match status" value="1"/>
</dbReference>
<dbReference type="Pfam" id="PF01541">
    <property type="entry name" value="GIY-YIG"/>
    <property type="match status" value="1"/>
</dbReference>
<protein>
    <submittedName>
        <fullName evidence="3">Intron associated endonuclease</fullName>
    </submittedName>
</protein>
<dbReference type="GO" id="GO:0004519">
    <property type="term" value="F:endonuclease activity"/>
    <property type="evidence" value="ECO:0007669"/>
    <property type="project" value="UniProtKB-KW"/>
</dbReference>
<evidence type="ECO:0000256" key="1">
    <source>
        <dbReference type="ARBA" id="ARBA00010045"/>
    </source>
</evidence>
<dbReference type="InterPro" id="IPR006350">
    <property type="entry name" value="Intron_endoG1"/>
</dbReference>
<dbReference type="PROSITE" id="PS50164">
    <property type="entry name" value="GIY_YIG"/>
    <property type="match status" value="1"/>
</dbReference>
<dbReference type="InterPro" id="IPR003611">
    <property type="entry name" value="NUMOD3"/>
</dbReference>
<keyword evidence="3" id="KW-0540">Nuclease</keyword>
<dbReference type="GO" id="GO:0003677">
    <property type="term" value="F:DNA binding"/>
    <property type="evidence" value="ECO:0007669"/>
    <property type="project" value="InterPro"/>
</dbReference>
<dbReference type="InterPro" id="IPR035901">
    <property type="entry name" value="GIY-YIG_endonuc_sf"/>
</dbReference>
<dbReference type="SMART" id="SM00496">
    <property type="entry name" value="IENR2"/>
    <property type="match status" value="3"/>
</dbReference>
<organism evidence="3">
    <name type="scientific">Firmicutes phage HS17</name>
    <dbReference type="NCBI Taxonomy" id="3056395"/>
    <lineage>
        <taxon>Viruses</taxon>
    </lineage>
</organism>
<accession>A0AA49X4U5</accession>
<name>A0AA49X4U5_9VIRU</name>
<dbReference type="SUPFAM" id="SSF82771">
    <property type="entry name" value="GIY-YIG endonuclease"/>
    <property type="match status" value="1"/>
</dbReference>
<keyword evidence="3" id="KW-0378">Hydrolase</keyword>
<reference evidence="3" key="1">
    <citation type="submission" date="2023-04" db="EMBL/GenBank/DDBJ databases">
        <title>The human skin virome in hidradenitis suppurativa patients.</title>
        <authorList>
            <person name="Jansen D."/>
        </authorList>
    </citation>
    <scope>NUCLEOTIDE SEQUENCE</scope>
    <source>
        <strain evidence="3">VC4_HSPhageB</strain>
    </source>
</reference>
<feature type="domain" description="GIY-YIG" evidence="2">
    <location>
        <begin position="2"/>
        <end position="93"/>
    </location>
</feature>
<dbReference type="EMBL" id="OQ890323">
    <property type="protein sequence ID" value="WLJ26179.1"/>
    <property type="molecule type" value="Genomic_DNA"/>
</dbReference>
<dbReference type="NCBIfam" id="TIGR01453">
    <property type="entry name" value="grpIintron_endo"/>
    <property type="match status" value="1"/>
</dbReference>
<keyword evidence="3" id="KW-0255">Endonuclease</keyword>
<dbReference type="Gene3D" id="3.40.1440.10">
    <property type="entry name" value="GIY-YIG endonuclease"/>
    <property type="match status" value="1"/>
</dbReference>
<dbReference type="CDD" id="cd10437">
    <property type="entry name" value="GIY-YIG_HE_I-TevI_like"/>
    <property type="match status" value="1"/>
</dbReference>
<sequence length="284" mass="33309">MRIVGIYKITNIVDGKIYIGQTVNYEKRKRSHRSHLLNNKHCNIHLQRAFNKYGLDSFKIELIQECKIDELDDLEKFYIKKYNCCNEKSGYNMMYGGQKYRKFTPEVLEKMSRARKGKKLSEEHKRKISLANKNKVMSKEAIEKIKLAKKTNPTGIGEENANAVISDDIAEKIINDLIMNKTVKELEIKYNVTPDIIYNLMYNKSYKHIKPEIRESLSERTKVNMSSKIEKAINLYINGMSQNEISKTLKMSRNTLRRELKKRDIKTDFHVNQFINNANTELSN</sequence>
<comment type="similarity">
    <text evidence="1">To endonucleases of group I introns of fungi and phage.</text>
</comment>
<proteinExistence type="predicted"/>
<evidence type="ECO:0000259" key="2">
    <source>
        <dbReference type="PROSITE" id="PS50164"/>
    </source>
</evidence>
<dbReference type="Gene3D" id="1.10.10.60">
    <property type="entry name" value="Homeodomain-like"/>
    <property type="match status" value="1"/>
</dbReference>
<dbReference type="SMART" id="SM00465">
    <property type="entry name" value="GIYc"/>
    <property type="match status" value="1"/>
</dbReference>
<dbReference type="InterPro" id="IPR000305">
    <property type="entry name" value="GIY-YIG_endonuc"/>
</dbReference>
<evidence type="ECO:0000313" key="3">
    <source>
        <dbReference type="EMBL" id="WLJ26179.1"/>
    </source>
</evidence>